<feature type="domain" description="Methyltransferase type 11" evidence="4">
    <location>
        <begin position="66"/>
        <end position="153"/>
    </location>
</feature>
<evidence type="ECO:0000313" key="6">
    <source>
        <dbReference type="Proteomes" id="UP000297555"/>
    </source>
</evidence>
<name>A0A4Y8VHZ0_9PSED</name>
<dbReference type="OrthoDB" id="9797252at2"/>
<keyword evidence="3 5" id="KW-0808">Transferase</keyword>
<evidence type="ECO:0000256" key="3">
    <source>
        <dbReference type="ARBA" id="ARBA00022679"/>
    </source>
</evidence>
<comment type="similarity">
    <text evidence="1">Belongs to the methyltransferase superfamily.</text>
</comment>
<organism evidence="5 6">
    <name type="scientific">Pseudomonas kribbensis</name>
    <dbReference type="NCBI Taxonomy" id="1628086"/>
    <lineage>
        <taxon>Bacteria</taxon>
        <taxon>Pseudomonadati</taxon>
        <taxon>Pseudomonadota</taxon>
        <taxon>Gammaproteobacteria</taxon>
        <taxon>Pseudomonadales</taxon>
        <taxon>Pseudomonadaceae</taxon>
        <taxon>Pseudomonas</taxon>
    </lineage>
</organism>
<dbReference type="Gene3D" id="3.40.50.150">
    <property type="entry name" value="Vaccinia Virus protein VP39"/>
    <property type="match status" value="1"/>
</dbReference>
<dbReference type="InterPro" id="IPR051052">
    <property type="entry name" value="Diverse_substrate_MTase"/>
</dbReference>
<evidence type="ECO:0000256" key="2">
    <source>
        <dbReference type="ARBA" id="ARBA00022603"/>
    </source>
</evidence>
<proteinExistence type="inferred from homology"/>
<comment type="caution">
    <text evidence="5">The sequence shown here is derived from an EMBL/GenBank/DDBJ whole genome shotgun (WGS) entry which is preliminary data.</text>
</comment>
<dbReference type="GO" id="GO:0008757">
    <property type="term" value="F:S-adenosylmethionine-dependent methyltransferase activity"/>
    <property type="evidence" value="ECO:0007669"/>
    <property type="project" value="InterPro"/>
</dbReference>
<dbReference type="Pfam" id="PF08241">
    <property type="entry name" value="Methyltransf_11"/>
    <property type="match status" value="1"/>
</dbReference>
<reference evidence="5 6" key="1">
    <citation type="submission" date="2019-03" db="EMBL/GenBank/DDBJ databases">
        <title>Draft genome sequence of humic substances-degrading Pseudomonas kribbensis CHA-19 from forest soil.</title>
        <authorList>
            <person name="Kim D."/>
        </authorList>
    </citation>
    <scope>NUCLEOTIDE SEQUENCE [LARGE SCALE GENOMIC DNA]</scope>
    <source>
        <strain evidence="5 6">CHA-19</strain>
    </source>
</reference>
<dbReference type="CDD" id="cd02440">
    <property type="entry name" value="AdoMet_MTases"/>
    <property type="match status" value="1"/>
</dbReference>
<protein>
    <submittedName>
        <fullName evidence="5">SAM-dependent methyltransferase</fullName>
    </submittedName>
</protein>
<evidence type="ECO:0000256" key="1">
    <source>
        <dbReference type="ARBA" id="ARBA00008361"/>
    </source>
</evidence>
<keyword evidence="2 5" id="KW-0489">Methyltransferase</keyword>
<dbReference type="PANTHER" id="PTHR44942">
    <property type="entry name" value="METHYLTRANSF_11 DOMAIN-CONTAINING PROTEIN"/>
    <property type="match status" value="1"/>
</dbReference>
<dbReference type="Proteomes" id="UP000297555">
    <property type="component" value="Unassembled WGS sequence"/>
</dbReference>
<dbReference type="InterPro" id="IPR013216">
    <property type="entry name" value="Methyltransf_11"/>
</dbReference>
<evidence type="ECO:0000259" key="4">
    <source>
        <dbReference type="Pfam" id="PF08241"/>
    </source>
</evidence>
<gene>
    <name evidence="5" type="ORF">E4J90_15410</name>
</gene>
<dbReference type="SUPFAM" id="SSF53335">
    <property type="entry name" value="S-adenosyl-L-methionine-dependent methyltransferases"/>
    <property type="match status" value="1"/>
</dbReference>
<dbReference type="PANTHER" id="PTHR44942:SF4">
    <property type="entry name" value="METHYLTRANSFERASE TYPE 11 DOMAIN-CONTAINING PROTEIN"/>
    <property type="match status" value="1"/>
</dbReference>
<dbReference type="AlphaFoldDB" id="A0A4Y8VHZ0"/>
<dbReference type="EMBL" id="SPDQ01000015">
    <property type="protein sequence ID" value="TFH80061.1"/>
    <property type="molecule type" value="Genomic_DNA"/>
</dbReference>
<sequence length="274" mass="29382">MLVSSVVNPPFYSGSCAMKDQVHHSAAAGYKTAAETYVKGRPDYPPAVTEWLTATLDLDGHKTVIDLGAGTGKFTGRLVATGAQVIAVEPVAQMLAKLSANWPDVLAVSAMATDLPLPDASVDAVVCAQAFHWFASTEALDEIARVLKPGGKLGLIWNLRDTKVGWVPKLDAIVNALEGDTPRYYTGAWRKVFPHPAFGPLQAEHFHHGHTGSPEDVIFNRVRSTSFIAALPDAERARIDAQLRALIASDPELRGRDVMTVPYETAAFVAVKGG</sequence>
<accession>A0A4Y8VHZ0</accession>
<dbReference type="InterPro" id="IPR029063">
    <property type="entry name" value="SAM-dependent_MTases_sf"/>
</dbReference>
<evidence type="ECO:0000313" key="5">
    <source>
        <dbReference type="EMBL" id="TFH80061.1"/>
    </source>
</evidence>
<dbReference type="GO" id="GO:0032259">
    <property type="term" value="P:methylation"/>
    <property type="evidence" value="ECO:0007669"/>
    <property type="project" value="UniProtKB-KW"/>
</dbReference>